<evidence type="ECO:0000256" key="4">
    <source>
        <dbReference type="ARBA" id="ARBA00022525"/>
    </source>
</evidence>
<organism evidence="9 10">
    <name type="scientific">Notothenia coriiceps</name>
    <name type="common">black rockcod</name>
    <dbReference type="NCBI Taxonomy" id="8208"/>
    <lineage>
        <taxon>Eukaryota</taxon>
        <taxon>Metazoa</taxon>
        <taxon>Chordata</taxon>
        <taxon>Craniata</taxon>
        <taxon>Vertebrata</taxon>
        <taxon>Euteleostomi</taxon>
        <taxon>Actinopterygii</taxon>
        <taxon>Neopterygii</taxon>
        <taxon>Teleostei</taxon>
        <taxon>Neoteleostei</taxon>
        <taxon>Acanthomorphata</taxon>
        <taxon>Eupercaria</taxon>
        <taxon>Perciformes</taxon>
        <taxon>Notothenioidei</taxon>
        <taxon>Nototheniidae</taxon>
        <taxon>Notothenia</taxon>
    </lineage>
</organism>
<dbReference type="RefSeq" id="XP_010784247.1">
    <property type="nucleotide sequence ID" value="XM_010785945.1"/>
</dbReference>
<gene>
    <name evidence="10" type="primary">LOC104958216</name>
</gene>
<dbReference type="PANTHER" id="PTHR12015">
    <property type="entry name" value="SMALL INDUCIBLE CYTOKINE A"/>
    <property type="match status" value="1"/>
</dbReference>
<dbReference type="InterPro" id="IPR001811">
    <property type="entry name" value="Chemokine_IL8-like_dom"/>
</dbReference>
<dbReference type="GO" id="GO:0005615">
    <property type="term" value="C:extracellular space"/>
    <property type="evidence" value="ECO:0007669"/>
    <property type="project" value="UniProtKB-KW"/>
</dbReference>
<dbReference type="AlphaFoldDB" id="A0A6I9P7S3"/>
<evidence type="ECO:0000313" key="10">
    <source>
        <dbReference type="RefSeq" id="XP_010784247.1"/>
    </source>
</evidence>
<evidence type="ECO:0000256" key="5">
    <source>
        <dbReference type="ARBA" id="ARBA00022729"/>
    </source>
</evidence>
<evidence type="ECO:0000259" key="8">
    <source>
        <dbReference type="SMART" id="SM00199"/>
    </source>
</evidence>
<keyword evidence="2" id="KW-0145">Chemotaxis</keyword>
<proteinExistence type="predicted"/>
<dbReference type="Pfam" id="PF00048">
    <property type="entry name" value="IL8"/>
    <property type="match status" value="1"/>
</dbReference>
<feature type="signal peptide" evidence="7">
    <location>
        <begin position="1"/>
        <end position="21"/>
    </location>
</feature>
<keyword evidence="3" id="KW-0202">Cytokine</keyword>
<dbReference type="SMART" id="SM00199">
    <property type="entry name" value="SCY"/>
    <property type="match status" value="1"/>
</dbReference>
<evidence type="ECO:0000256" key="3">
    <source>
        <dbReference type="ARBA" id="ARBA00022514"/>
    </source>
</evidence>
<keyword evidence="6" id="KW-0395">Inflammatory response</keyword>
<feature type="chain" id="PRO_5026997849" evidence="7">
    <location>
        <begin position="22"/>
        <end position="95"/>
    </location>
</feature>
<evidence type="ECO:0000256" key="1">
    <source>
        <dbReference type="ARBA" id="ARBA00004613"/>
    </source>
</evidence>
<dbReference type="SUPFAM" id="SSF54117">
    <property type="entry name" value="Interleukin 8-like chemokines"/>
    <property type="match status" value="1"/>
</dbReference>
<dbReference type="GO" id="GO:0006954">
    <property type="term" value="P:inflammatory response"/>
    <property type="evidence" value="ECO:0007669"/>
    <property type="project" value="UniProtKB-KW"/>
</dbReference>
<dbReference type="InterPro" id="IPR039809">
    <property type="entry name" value="Chemokine_b/g/d"/>
</dbReference>
<dbReference type="Gene3D" id="2.40.50.40">
    <property type="match status" value="1"/>
</dbReference>
<dbReference type="Proteomes" id="UP000504611">
    <property type="component" value="Unplaced"/>
</dbReference>
<dbReference type="KEGG" id="ncc:104958216"/>
<dbReference type="InterPro" id="IPR036048">
    <property type="entry name" value="Interleukin_8-like_sf"/>
</dbReference>
<evidence type="ECO:0000313" key="9">
    <source>
        <dbReference type="Proteomes" id="UP000504611"/>
    </source>
</evidence>
<protein>
    <submittedName>
        <fullName evidence="10">Monocyte chemotactic protein 1B-like</fullName>
    </submittedName>
</protein>
<evidence type="ECO:0000256" key="6">
    <source>
        <dbReference type="ARBA" id="ARBA00023198"/>
    </source>
</evidence>
<dbReference type="OrthoDB" id="9930747at2759"/>
<dbReference type="GeneID" id="104958216"/>
<dbReference type="PANTHER" id="PTHR12015:SF111">
    <property type="entry name" value="C-C MOTIF CHEMOKINE 17"/>
    <property type="match status" value="1"/>
</dbReference>
<evidence type="ECO:0000256" key="7">
    <source>
        <dbReference type="SAM" id="SignalP"/>
    </source>
</evidence>
<dbReference type="GO" id="GO:0006955">
    <property type="term" value="P:immune response"/>
    <property type="evidence" value="ECO:0007669"/>
    <property type="project" value="InterPro"/>
</dbReference>
<evidence type="ECO:0000256" key="2">
    <source>
        <dbReference type="ARBA" id="ARBA00022500"/>
    </source>
</evidence>
<name>A0A6I9P7S3_9TELE</name>
<keyword evidence="4" id="KW-0964">Secreted</keyword>
<reference evidence="10" key="1">
    <citation type="submission" date="2025-08" db="UniProtKB">
        <authorList>
            <consortium name="RefSeq"/>
        </authorList>
    </citation>
    <scope>IDENTIFICATION</scope>
    <source>
        <tissue evidence="10">Muscle</tissue>
    </source>
</reference>
<sequence>MTNLVFVSLLMITILVSTASAQGGIASCCRKLSNTLVQRERLMKYYKQNKLVCPINAVVFTTRNNKRICSDPKEVWTLTSMAYIDGKNWQLQRLT</sequence>
<accession>A0A6I9P7S3</accession>
<dbReference type="GO" id="GO:0008009">
    <property type="term" value="F:chemokine activity"/>
    <property type="evidence" value="ECO:0007669"/>
    <property type="project" value="InterPro"/>
</dbReference>
<keyword evidence="9" id="KW-1185">Reference proteome</keyword>
<keyword evidence="5 7" id="KW-0732">Signal</keyword>
<comment type="subcellular location">
    <subcellularLocation>
        <location evidence="1">Secreted</location>
    </subcellularLocation>
</comment>
<feature type="domain" description="Chemokine interleukin-8-like" evidence="8">
    <location>
        <begin position="25"/>
        <end position="84"/>
    </location>
</feature>